<dbReference type="InterPro" id="IPR011333">
    <property type="entry name" value="SKP1/BTB/POZ_sf"/>
</dbReference>
<dbReference type="Pfam" id="PF00651">
    <property type="entry name" value="BTB"/>
    <property type="match status" value="1"/>
</dbReference>
<proteinExistence type="predicted"/>
<keyword evidence="2" id="KW-1185">Reference proteome</keyword>
<reference evidence="3" key="1">
    <citation type="submission" date="2022-11" db="UniProtKB">
        <authorList>
            <consortium name="WormBaseParasite"/>
        </authorList>
    </citation>
    <scope>IDENTIFICATION</scope>
</reference>
<dbReference type="Proteomes" id="UP000887577">
    <property type="component" value="Unplaced"/>
</dbReference>
<organism evidence="2 3">
    <name type="scientific">Panagrolaimus superbus</name>
    <dbReference type="NCBI Taxonomy" id="310955"/>
    <lineage>
        <taxon>Eukaryota</taxon>
        <taxon>Metazoa</taxon>
        <taxon>Ecdysozoa</taxon>
        <taxon>Nematoda</taxon>
        <taxon>Chromadorea</taxon>
        <taxon>Rhabditida</taxon>
        <taxon>Tylenchina</taxon>
        <taxon>Panagrolaimomorpha</taxon>
        <taxon>Panagrolaimoidea</taxon>
        <taxon>Panagrolaimidae</taxon>
        <taxon>Panagrolaimus</taxon>
    </lineage>
</organism>
<sequence>MFTVPMEENRNGVVKLVDFTADAVKTVINFFYTCEIETIESSEQLEELFRFSDKYDIAALKEYLEHESISKLSDQNVCMLLEMSVRSNAFNLKEACFSFLEECIMVGASVQGLEELDSGILKDVVISAMKKRQGACIPSVKDAGNINEDVGSGE</sequence>
<feature type="domain" description="BTB" evidence="1">
    <location>
        <begin position="1"/>
        <end position="68"/>
    </location>
</feature>
<evidence type="ECO:0000313" key="3">
    <source>
        <dbReference type="WBParaSite" id="PSU_v2.g11256.t1"/>
    </source>
</evidence>
<dbReference type="WBParaSite" id="PSU_v2.g11256.t1">
    <property type="protein sequence ID" value="PSU_v2.g11256.t1"/>
    <property type="gene ID" value="PSU_v2.g11256"/>
</dbReference>
<name>A0A914XWB8_9BILA</name>
<dbReference type="CDD" id="cd18186">
    <property type="entry name" value="BTB_POZ_ZBTB_KLHL-like"/>
    <property type="match status" value="1"/>
</dbReference>
<dbReference type="AlphaFoldDB" id="A0A914XWB8"/>
<dbReference type="InterPro" id="IPR000210">
    <property type="entry name" value="BTB/POZ_dom"/>
</dbReference>
<dbReference type="PANTHER" id="PTHR24413">
    <property type="entry name" value="SPECKLE-TYPE POZ PROTEIN"/>
    <property type="match status" value="1"/>
</dbReference>
<dbReference type="Gene3D" id="3.30.710.10">
    <property type="entry name" value="Potassium Channel Kv1.1, Chain A"/>
    <property type="match status" value="1"/>
</dbReference>
<dbReference type="SUPFAM" id="SSF54695">
    <property type="entry name" value="POZ domain"/>
    <property type="match status" value="1"/>
</dbReference>
<protein>
    <submittedName>
        <fullName evidence="3">BTB domain-containing protein</fullName>
    </submittedName>
</protein>
<accession>A0A914XWB8</accession>
<evidence type="ECO:0000313" key="2">
    <source>
        <dbReference type="Proteomes" id="UP000887577"/>
    </source>
</evidence>
<evidence type="ECO:0000259" key="1">
    <source>
        <dbReference type="Pfam" id="PF00651"/>
    </source>
</evidence>